<evidence type="ECO:0000313" key="4">
    <source>
        <dbReference type="Proteomes" id="UP000182944"/>
    </source>
</evidence>
<dbReference type="NCBIfam" id="TIGR00251">
    <property type="entry name" value="DUF167 family protein"/>
    <property type="match status" value="1"/>
</dbReference>
<dbReference type="InterPro" id="IPR036591">
    <property type="entry name" value="YggU-like_sf"/>
</dbReference>
<gene>
    <name evidence="3" type="ORF">SAMN05444276_101407</name>
</gene>
<accession>A0A099FXN4</accession>
<dbReference type="RefSeq" id="WP_036705638.1">
    <property type="nucleotide sequence ID" value="NZ_CP051542.1"/>
</dbReference>
<comment type="similarity">
    <text evidence="1 2">Belongs to the UPF0235 family.</text>
</comment>
<name>A0A099G8A0_9RHOB</name>
<dbReference type="Pfam" id="PF02594">
    <property type="entry name" value="DUF167"/>
    <property type="match status" value="1"/>
</dbReference>
<dbReference type="Gene3D" id="3.30.1200.10">
    <property type="entry name" value="YggU-like"/>
    <property type="match status" value="1"/>
</dbReference>
<sequence>MARDLPDLSHLAVSGARIAVRVTPRAGRDAVALDEGGRVQVRTTAPPADGKANDAVRRLLAGALGVAPTRLVLAGGAGSRDKLFRLD</sequence>
<dbReference type="AlphaFoldDB" id="A0A099G8A0"/>
<dbReference type="HAMAP" id="MF_00634">
    <property type="entry name" value="UPF0235"/>
    <property type="match status" value="1"/>
</dbReference>
<dbReference type="GO" id="GO:0005737">
    <property type="term" value="C:cytoplasm"/>
    <property type="evidence" value="ECO:0007669"/>
    <property type="project" value="TreeGrafter"/>
</dbReference>
<accession>A0A099G8A0</accession>
<dbReference type="PANTHER" id="PTHR13420:SF7">
    <property type="entry name" value="UPF0235 PROTEIN C15ORF40"/>
    <property type="match status" value="1"/>
</dbReference>
<dbReference type="InterPro" id="IPR003746">
    <property type="entry name" value="DUF167"/>
</dbReference>
<dbReference type="OrthoDB" id="3176309at2"/>
<dbReference type="SMART" id="SM01152">
    <property type="entry name" value="DUF167"/>
    <property type="match status" value="1"/>
</dbReference>
<evidence type="ECO:0000256" key="1">
    <source>
        <dbReference type="ARBA" id="ARBA00010364"/>
    </source>
</evidence>
<evidence type="ECO:0000256" key="2">
    <source>
        <dbReference type="HAMAP-Rule" id="MF_00634"/>
    </source>
</evidence>
<protein>
    <recommendedName>
        <fullName evidence="2">UPF0235 protein SAMN05444276_101407</fullName>
    </recommendedName>
</protein>
<proteinExistence type="inferred from homology"/>
<dbReference type="STRING" id="1545044.SAMN05444276_101407"/>
<dbReference type="Proteomes" id="UP000182944">
    <property type="component" value="Unassembled WGS sequence"/>
</dbReference>
<organism evidence="3 4">
    <name type="scientific">Paracoccus sanguinis</name>
    <dbReference type="NCBI Taxonomy" id="1545044"/>
    <lineage>
        <taxon>Bacteria</taxon>
        <taxon>Pseudomonadati</taxon>
        <taxon>Pseudomonadota</taxon>
        <taxon>Alphaproteobacteria</taxon>
        <taxon>Rhodobacterales</taxon>
        <taxon>Paracoccaceae</taxon>
        <taxon>Paracoccus</taxon>
    </lineage>
</organism>
<dbReference type="PANTHER" id="PTHR13420">
    <property type="entry name" value="UPF0235 PROTEIN C15ORF40"/>
    <property type="match status" value="1"/>
</dbReference>
<evidence type="ECO:0000313" key="3">
    <source>
        <dbReference type="EMBL" id="SDW21053.1"/>
    </source>
</evidence>
<keyword evidence="4" id="KW-1185">Reference proteome</keyword>
<dbReference type="SUPFAM" id="SSF69786">
    <property type="entry name" value="YggU-like"/>
    <property type="match status" value="1"/>
</dbReference>
<dbReference type="EMBL" id="FNNA01000001">
    <property type="protein sequence ID" value="SDW21053.1"/>
    <property type="molecule type" value="Genomic_DNA"/>
</dbReference>
<reference evidence="4" key="1">
    <citation type="submission" date="2016-10" db="EMBL/GenBank/DDBJ databases">
        <authorList>
            <person name="Varghese N."/>
            <person name="Submissions S."/>
        </authorList>
    </citation>
    <scope>NUCLEOTIDE SEQUENCE [LARGE SCALE GENOMIC DNA]</scope>
    <source>
        <strain evidence="4">DSM 29303</strain>
    </source>
</reference>